<dbReference type="EMBL" id="AP018221">
    <property type="protein sequence ID" value="BAY73587.1"/>
    <property type="molecule type" value="Genomic_DNA"/>
</dbReference>
<dbReference type="Proteomes" id="UP000217507">
    <property type="component" value="Plasmid Plasmid5 dna"/>
</dbReference>
<accession>A0A1Z4KXA6</accession>
<proteinExistence type="predicted"/>
<sequence length="440" mass="49547">MNLWEFQHTLSSLLLSHSCHLTKSRQTSLSTLLLAVYLFRALTEPGFIGLIVSKSGEDTLLLARKANRMRKSLGVKCLTDSLTNVEFVGGGNLIFRSGNSEEVGRGISSLTACWCDESAFVDLKAIIETATPAMSLTPNPIWHYVSTPNGNAPTNTHYQILASNNPAGVEPIKICESIRKGLSEPFQYYFDDSGICKIFLHYLAHPIYNASPEALAAFRKRLKATSMTQEAINREYELDYLTEGESMLFTPLSVERATRENLILDKGSESEIYLYSLDPNFGASDFCCFHVYRVLHNSRDKPCYFEIVHTYRQRNQSIEYNIEKIKYIIDRFPDGCGIIETNGGGITYYEQLTRMLPFIRWEKFSTGNNKKNICNRLKYLIESERLLIDSKSPMVGELLDFSAQSLKASSGNDDTVTSAAIATALMQILGYIDVWVIDNE</sequence>
<evidence type="ECO:0000313" key="3">
    <source>
        <dbReference type="EMBL" id="BAY73587.1"/>
    </source>
</evidence>
<evidence type="ECO:0000259" key="2">
    <source>
        <dbReference type="Pfam" id="PF17289"/>
    </source>
</evidence>
<keyword evidence="3" id="KW-0614">Plasmid</keyword>
<dbReference type="AlphaFoldDB" id="A0A1Z4KXA6"/>
<organism evidence="3 4">
    <name type="scientific">Trichormus variabilis NIES-23</name>
    <dbReference type="NCBI Taxonomy" id="1973479"/>
    <lineage>
        <taxon>Bacteria</taxon>
        <taxon>Bacillati</taxon>
        <taxon>Cyanobacteriota</taxon>
        <taxon>Cyanophyceae</taxon>
        <taxon>Nostocales</taxon>
        <taxon>Nostocaceae</taxon>
        <taxon>Trichormus</taxon>
    </lineage>
</organism>
<evidence type="ECO:0000313" key="4">
    <source>
        <dbReference type="Proteomes" id="UP000217507"/>
    </source>
</evidence>
<dbReference type="Gene3D" id="3.30.420.240">
    <property type="match status" value="1"/>
</dbReference>
<evidence type="ECO:0000256" key="1">
    <source>
        <dbReference type="ARBA" id="ARBA00022612"/>
    </source>
</evidence>
<dbReference type="InterPro" id="IPR027417">
    <property type="entry name" value="P-loop_NTPase"/>
</dbReference>
<reference evidence="3 4" key="1">
    <citation type="submission" date="2017-06" db="EMBL/GenBank/DDBJ databases">
        <title>Genome sequencing of cyanobaciteial culture collection at National Institute for Environmental Studies (NIES).</title>
        <authorList>
            <person name="Hirose Y."/>
            <person name="Shimura Y."/>
            <person name="Fujisawa T."/>
            <person name="Nakamura Y."/>
            <person name="Kawachi M."/>
        </authorList>
    </citation>
    <scope>NUCLEOTIDE SEQUENCE [LARGE SCALE GENOMIC DNA]</scope>
    <source>
        <strain evidence="3 4">NIES-23</strain>
        <plasmid evidence="4">Plasmid Plasmid5 dna</plasmid>
    </source>
</reference>
<protein>
    <recommendedName>
        <fullName evidence="2">Terminase large subunit gp17-like C-terminal domain-containing protein</fullName>
    </recommendedName>
</protein>
<keyword evidence="1" id="KW-1188">Viral release from host cell</keyword>
<geneLocation type="plasmid" evidence="3">
    <name>plasmid5</name>
</geneLocation>
<dbReference type="Gene3D" id="3.40.50.300">
    <property type="entry name" value="P-loop containing nucleotide triphosphate hydrolases"/>
    <property type="match status" value="1"/>
</dbReference>
<dbReference type="InterPro" id="IPR035421">
    <property type="entry name" value="Terminase_6C"/>
</dbReference>
<dbReference type="Pfam" id="PF17289">
    <property type="entry name" value="Terminase_6C"/>
    <property type="match status" value="1"/>
</dbReference>
<feature type="domain" description="Terminase large subunit gp17-like C-terminal" evidence="2">
    <location>
        <begin position="277"/>
        <end position="417"/>
    </location>
</feature>
<gene>
    <name evidence="3" type="ORF">NIES23_64390</name>
</gene>
<name>A0A1Z4KXA6_ANAVA</name>